<accession>U2V3X1</accession>
<keyword evidence="1" id="KW-0472">Membrane</keyword>
<protein>
    <submittedName>
        <fullName evidence="2">Uncharacterized protein</fullName>
    </submittedName>
</protein>
<evidence type="ECO:0000313" key="3">
    <source>
        <dbReference type="Proteomes" id="UP000016638"/>
    </source>
</evidence>
<dbReference type="EMBL" id="AWEZ01000017">
    <property type="protein sequence ID" value="ERL10052.1"/>
    <property type="molecule type" value="Genomic_DNA"/>
</dbReference>
<comment type="caution">
    <text evidence="2">The sequence shown here is derived from an EMBL/GenBank/DDBJ whole genome shotgun (WGS) entry which is preliminary data.</text>
</comment>
<sequence>MNAPNGFDRRAALGELFYGVLKQTKLLVAIVILGLLNRGAV</sequence>
<gene>
    <name evidence="2" type="ORF">HMPREF1316_1433</name>
</gene>
<keyword evidence="1" id="KW-1133">Transmembrane helix</keyword>
<dbReference type="AlphaFoldDB" id="U2V3X1"/>
<evidence type="ECO:0000256" key="1">
    <source>
        <dbReference type="SAM" id="Phobius"/>
    </source>
</evidence>
<keyword evidence="1" id="KW-0812">Transmembrane</keyword>
<dbReference type="Proteomes" id="UP000016638">
    <property type="component" value="Unassembled WGS sequence"/>
</dbReference>
<name>U2V3X1_9ACTN</name>
<proteinExistence type="predicted"/>
<keyword evidence="3" id="KW-1185">Reference proteome</keyword>
<evidence type="ECO:0000313" key="2">
    <source>
        <dbReference type="EMBL" id="ERL10052.1"/>
    </source>
</evidence>
<feature type="transmembrane region" description="Helical" evidence="1">
    <location>
        <begin position="16"/>
        <end position="36"/>
    </location>
</feature>
<reference evidence="2 3" key="1">
    <citation type="submission" date="2013-08" db="EMBL/GenBank/DDBJ databases">
        <authorList>
            <person name="Durkin A.S."/>
            <person name="Haft D.R."/>
            <person name="McCorrison J."/>
            <person name="Torralba M."/>
            <person name="Gillis M."/>
            <person name="Haft D.H."/>
            <person name="Methe B."/>
            <person name="Sutton G."/>
            <person name="Nelson K.E."/>
        </authorList>
    </citation>
    <scope>NUCLEOTIDE SEQUENCE [LARGE SCALE GENOMIC DNA]</scope>
    <source>
        <strain evidence="2 3">F0195</strain>
    </source>
</reference>
<dbReference type="STRING" id="1125712.HMPREF1316_1433"/>
<organism evidence="2 3">
    <name type="scientific">Olsenella profusa F0195</name>
    <dbReference type="NCBI Taxonomy" id="1125712"/>
    <lineage>
        <taxon>Bacteria</taxon>
        <taxon>Bacillati</taxon>
        <taxon>Actinomycetota</taxon>
        <taxon>Coriobacteriia</taxon>
        <taxon>Coriobacteriales</taxon>
        <taxon>Atopobiaceae</taxon>
        <taxon>Olsenella</taxon>
    </lineage>
</organism>